<comment type="caution">
    <text evidence="1">The sequence shown here is derived from an EMBL/GenBank/DDBJ whole genome shotgun (WGS) entry which is preliminary data.</text>
</comment>
<evidence type="ECO:0000313" key="1">
    <source>
        <dbReference type="EMBL" id="MDO6962912.1"/>
    </source>
</evidence>
<dbReference type="EMBL" id="JAUOZU010000002">
    <property type="protein sequence ID" value="MDO6962912.1"/>
    <property type="molecule type" value="Genomic_DNA"/>
</dbReference>
<organism evidence="1 2">
    <name type="scientific">Rhizobium alvei</name>
    <dbReference type="NCBI Taxonomy" id="1132659"/>
    <lineage>
        <taxon>Bacteria</taxon>
        <taxon>Pseudomonadati</taxon>
        <taxon>Pseudomonadota</taxon>
        <taxon>Alphaproteobacteria</taxon>
        <taxon>Hyphomicrobiales</taxon>
        <taxon>Rhizobiaceae</taxon>
        <taxon>Rhizobium/Agrobacterium group</taxon>
        <taxon>Rhizobium</taxon>
    </lineage>
</organism>
<gene>
    <name evidence="1" type="ORF">Q4481_03025</name>
</gene>
<accession>A0ABT8YGW7</accession>
<evidence type="ECO:0000313" key="2">
    <source>
        <dbReference type="Proteomes" id="UP001174932"/>
    </source>
</evidence>
<dbReference type="RefSeq" id="WP_304374804.1">
    <property type="nucleotide sequence ID" value="NZ_JAUOZU010000002.1"/>
</dbReference>
<keyword evidence="2" id="KW-1185">Reference proteome</keyword>
<sequence length="164" mass="18622">MQIKPQNRNRRRMPVVAAISIFAALAAGLVIADNRTLIWPELQWPQSAHAHIEEMASILRRIRAPASWCTPSRNPANIYVFDPKEQEQIFGRCLSLIEPASDFLETEPGHYVKRFYRAEVGDKFCEVTLSTVNDDERIVGSDCYFGFFPKVKDNSTGMTDDPFG</sequence>
<reference evidence="1" key="2">
    <citation type="submission" date="2023-07" db="EMBL/GenBank/DDBJ databases">
        <authorList>
            <person name="Shen H."/>
        </authorList>
    </citation>
    <scope>NUCLEOTIDE SEQUENCE</scope>
    <source>
        <strain evidence="1">TNR-22</strain>
    </source>
</reference>
<proteinExistence type="predicted"/>
<reference evidence="1" key="1">
    <citation type="journal article" date="2015" name="Int. J. Syst. Evol. Microbiol.">
        <title>Rhizobium alvei sp. nov., isolated from a freshwater river.</title>
        <authorList>
            <person name="Sheu S.Y."/>
            <person name="Huang H.W."/>
            <person name="Young C.C."/>
            <person name="Chen W.M."/>
        </authorList>
    </citation>
    <scope>NUCLEOTIDE SEQUENCE</scope>
    <source>
        <strain evidence="1">TNR-22</strain>
    </source>
</reference>
<protein>
    <submittedName>
        <fullName evidence="1">Uncharacterized protein</fullName>
    </submittedName>
</protein>
<name>A0ABT8YGW7_9HYPH</name>
<dbReference type="Proteomes" id="UP001174932">
    <property type="component" value="Unassembled WGS sequence"/>
</dbReference>